<evidence type="ECO:0000256" key="1">
    <source>
        <dbReference type="ARBA" id="ARBA00005189"/>
    </source>
</evidence>
<gene>
    <name evidence="60" type="ORF">LSTR_LSTR007045</name>
</gene>
<evidence type="ECO:0000256" key="5">
    <source>
        <dbReference type="ARBA" id="ARBA00012948"/>
    </source>
</evidence>
<evidence type="ECO:0000256" key="36">
    <source>
        <dbReference type="ARBA" id="ARBA00047961"/>
    </source>
</evidence>
<comment type="catalytic activity">
    <reaction evidence="36">
        <text>acetyl-[ACP] + malonyl-[ACP] + H(+) = 3-oxobutanoyl-[ACP] + holo-[ACP] + CO2</text>
        <dbReference type="Rhea" id="RHEA:41800"/>
        <dbReference type="Rhea" id="RHEA-COMP:9621"/>
        <dbReference type="Rhea" id="RHEA-COMP:9623"/>
        <dbReference type="Rhea" id="RHEA-COMP:9625"/>
        <dbReference type="Rhea" id="RHEA-COMP:9685"/>
        <dbReference type="ChEBI" id="CHEBI:15378"/>
        <dbReference type="ChEBI" id="CHEBI:16526"/>
        <dbReference type="ChEBI" id="CHEBI:64479"/>
        <dbReference type="ChEBI" id="CHEBI:78446"/>
        <dbReference type="ChEBI" id="CHEBI:78449"/>
        <dbReference type="ChEBI" id="CHEBI:78450"/>
    </reaction>
    <physiologicalReaction direction="left-to-right" evidence="36">
        <dbReference type="Rhea" id="RHEA:41801"/>
    </physiologicalReaction>
</comment>
<comment type="pathway">
    <text evidence="1">Lipid metabolism.</text>
</comment>
<comment type="catalytic activity">
    <reaction evidence="44">
        <text>holo-[ACP] + acetyl-CoA = acetyl-[ACP] + CoA</text>
        <dbReference type="Rhea" id="RHEA:41788"/>
        <dbReference type="Rhea" id="RHEA-COMP:9621"/>
        <dbReference type="Rhea" id="RHEA-COMP:9685"/>
        <dbReference type="ChEBI" id="CHEBI:57287"/>
        <dbReference type="ChEBI" id="CHEBI:57288"/>
        <dbReference type="ChEBI" id="CHEBI:64479"/>
        <dbReference type="ChEBI" id="CHEBI:78446"/>
        <dbReference type="EC" id="2.3.1.38"/>
    </reaction>
    <physiologicalReaction direction="left-to-right" evidence="44">
        <dbReference type="Rhea" id="RHEA:41789"/>
    </physiologicalReaction>
</comment>
<dbReference type="SUPFAM" id="SSF53474">
    <property type="entry name" value="alpha/beta-Hydrolases"/>
    <property type="match status" value="1"/>
</dbReference>
<dbReference type="InterPro" id="IPR049391">
    <property type="entry name" value="FAS_pseudo-KR"/>
</dbReference>
<dbReference type="Gene3D" id="3.10.129.110">
    <property type="entry name" value="Polyketide synthase dehydratase"/>
    <property type="match status" value="1"/>
</dbReference>
<evidence type="ECO:0000313" key="61">
    <source>
        <dbReference type="Proteomes" id="UP000291343"/>
    </source>
</evidence>
<evidence type="ECO:0000256" key="10">
    <source>
        <dbReference type="ARBA" id="ARBA00022679"/>
    </source>
</evidence>
<evidence type="ECO:0000256" key="51">
    <source>
        <dbReference type="ARBA" id="ARBA00049414"/>
    </source>
</evidence>
<evidence type="ECO:0000256" key="50">
    <source>
        <dbReference type="ARBA" id="ARBA00049263"/>
    </source>
</evidence>
<dbReference type="PROSITE" id="PS52004">
    <property type="entry name" value="KS3_2"/>
    <property type="match status" value="1"/>
</dbReference>
<proteinExistence type="predicted"/>
<comment type="catalytic activity">
    <reaction evidence="21">
        <text>(3R)-hydroxyoctadecanoyl-[ACP] = (2E)-octadecenoyl-[ACP] + H2O</text>
        <dbReference type="Rhea" id="RHEA:41924"/>
        <dbReference type="Rhea" id="RHEA-COMP:9654"/>
        <dbReference type="Rhea" id="RHEA-COMP:9655"/>
        <dbReference type="ChEBI" id="CHEBI:15377"/>
        <dbReference type="ChEBI" id="CHEBI:78488"/>
        <dbReference type="ChEBI" id="CHEBI:78489"/>
    </reaction>
    <physiologicalReaction direction="left-to-right" evidence="21">
        <dbReference type="Rhea" id="RHEA:41925"/>
    </physiologicalReaction>
</comment>
<dbReference type="GO" id="GO:0031177">
    <property type="term" value="F:phosphopantetheine binding"/>
    <property type="evidence" value="ECO:0007669"/>
    <property type="project" value="InterPro"/>
</dbReference>
<dbReference type="InParanoid" id="A0A482WJG3"/>
<evidence type="ECO:0000256" key="47">
    <source>
        <dbReference type="ARBA" id="ARBA00049019"/>
    </source>
</evidence>
<comment type="catalytic activity">
    <reaction evidence="16">
        <text>(3R)-hydroxydodecanoyl-[ACP] = (2E)-dodecenoyl-[ACP] + H2O</text>
        <dbReference type="Rhea" id="RHEA:41876"/>
        <dbReference type="Rhea" id="RHEA-COMP:9642"/>
        <dbReference type="Rhea" id="RHEA-COMP:9643"/>
        <dbReference type="ChEBI" id="CHEBI:15377"/>
        <dbReference type="ChEBI" id="CHEBI:78470"/>
        <dbReference type="ChEBI" id="CHEBI:78472"/>
    </reaction>
    <physiologicalReaction direction="left-to-right" evidence="16">
        <dbReference type="Rhea" id="RHEA:41877"/>
    </physiologicalReaction>
</comment>
<evidence type="ECO:0000259" key="58">
    <source>
        <dbReference type="PROSITE" id="PS52004"/>
    </source>
</evidence>
<evidence type="ECO:0000256" key="22">
    <source>
        <dbReference type="ARBA" id="ARBA00023401"/>
    </source>
</evidence>
<dbReference type="InterPro" id="IPR049900">
    <property type="entry name" value="PKS_mFAS_DH"/>
</dbReference>
<evidence type="ECO:0000256" key="4">
    <source>
        <dbReference type="ARBA" id="ARBA00012873"/>
    </source>
</evidence>
<evidence type="ECO:0000256" key="21">
    <source>
        <dbReference type="ARBA" id="ARBA00023399"/>
    </source>
</evidence>
<evidence type="ECO:0000256" key="32">
    <source>
        <dbReference type="ARBA" id="ARBA00047578"/>
    </source>
</evidence>
<comment type="catalytic activity">
    <reaction evidence="50">
        <text>3-oxododecanoyl-[ACP] + NADPH + H(+) = (3R)-hydroxydodecanoyl-[ACP] + NADP(+)</text>
        <dbReference type="Rhea" id="RHEA:41872"/>
        <dbReference type="Rhea" id="RHEA-COMP:9641"/>
        <dbReference type="Rhea" id="RHEA-COMP:9642"/>
        <dbReference type="ChEBI" id="CHEBI:15378"/>
        <dbReference type="ChEBI" id="CHEBI:57783"/>
        <dbReference type="ChEBI" id="CHEBI:58349"/>
        <dbReference type="ChEBI" id="CHEBI:78469"/>
        <dbReference type="ChEBI" id="CHEBI:78470"/>
    </reaction>
    <physiologicalReaction direction="left-to-right" evidence="50">
        <dbReference type="Rhea" id="RHEA:41873"/>
    </physiologicalReaction>
</comment>
<evidence type="ECO:0000256" key="29">
    <source>
        <dbReference type="ARBA" id="ARBA00047440"/>
    </source>
</evidence>
<evidence type="ECO:0000256" key="6">
    <source>
        <dbReference type="ARBA" id="ARBA00013191"/>
    </source>
</evidence>
<name>A0A482WJG3_LAOST</name>
<organism evidence="60 61">
    <name type="scientific">Laodelphax striatellus</name>
    <name type="common">Small brown planthopper</name>
    <name type="synonym">Delphax striatella</name>
    <dbReference type="NCBI Taxonomy" id="195883"/>
    <lineage>
        <taxon>Eukaryota</taxon>
        <taxon>Metazoa</taxon>
        <taxon>Ecdysozoa</taxon>
        <taxon>Arthropoda</taxon>
        <taxon>Hexapoda</taxon>
        <taxon>Insecta</taxon>
        <taxon>Pterygota</taxon>
        <taxon>Neoptera</taxon>
        <taxon>Paraneoptera</taxon>
        <taxon>Hemiptera</taxon>
        <taxon>Auchenorrhyncha</taxon>
        <taxon>Fulgoroidea</taxon>
        <taxon>Delphacidae</taxon>
        <taxon>Criomorphinae</taxon>
        <taxon>Laodelphax</taxon>
    </lineage>
</organism>
<dbReference type="STRING" id="195883.A0A482WJG3"/>
<dbReference type="PROSITE" id="PS00606">
    <property type="entry name" value="KS3_1"/>
    <property type="match status" value="1"/>
</dbReference>
<dbReference type="Gene3D" id="3.40.47.10">
    <property type="match status" value="1"/>
</dbReference>
<evidence type="ECO:0000256" key="39">
    <source>
        <dbReference type="ARBA" id="ARBA00048289"/>
    </source>
</evidence>
<comment type="catalytic activity">
    <reaction evidence="43">
        <text>a 2,3-saturated acyl-[ACP] + NADP(+) = a (2E)-enoyl-[ACP] + NADPH + H(+)</text>
        <dbReference type="Rhea" id="RHEA:22564"/>
        <dbReference type="Rhea" id="RHEA-COMP:9925"/>
        <dbReference type="Rhea" id="RHEA-COMP:9926"/>
        <dbReference type="ChEBI" id="CHEBI:15378"/>
        <dbReference type="ChEBI" id="CHEBI:57783"/>
        <dbReference type="ChEBI" id="CHEBI:58349"/>
        <dbReference type="ChEBI" id="CHEBI:78784"/>
        <dbReference type="ChEBI" id="CHEBI:78785"/>
        <dbReference type="EC" id="1.3.1.39"/>
    </reaction>
    <physiologicalReaction direction="right-to-left" evidence="43">
        <dbReference type="Rhea" id="RHEA:22566"/>
    </physiologicalReaction>
</comment>
<protein>
    <recommendedName>
        <fullName evidence="7">Fatty acid synthase</fullName>
        <ecNumber evidence="5">1.1.1.100</ecNumber>
        <ecNumber evidence="2">1.3.1.39</ecNumber>
        <ecNumber evidence="6">2.3.1.41</ecNumber>
        <ecNumber evidence="4">2.3.1.85</ecNumber>
        <ecNumber evidence="3">3.1.2.14</ecNumber>
    </recommendedName>
</protein>
<comment type="catalytic activity">
    <reaction evidence="19">
        <text>a (3R)-hydroxyacyl-[ACP] = a (2E)-enoyl-[ACP] + H2O</text>
        <dbReference type="Rhea" id="RHEA:13097"/>
        <dbReference type="Rhea" id="RHEA-COMP:9925"/>
        <dbReference type="Rhea" id="RHEA-COMP:9945"/>
        <dbReference type="ChEBI" id="CHEBI:15377"/>
        <dbReference type="ChEBI" id="CHEBI:78784"/>
        <dbReference type="ChEBI" id="CHEBI:78827"/>
        <dbReference type="EC" id="4.2.1.59"/>
    </reaction>
    <physiologicalReaction direction="left-to-right" evidence="19">
        <dbReference type="Rhea" id="RHEA:13098"/>
    </physiologicalReaction>
</comment>
<evidence type="ECO:0000256" key="46">
    <source>
        <dbReference type="ARBA" id="ARBA00048935"/>
    </source>
</evidence>
<comment type="catalytic activity">
    <reaction evidence="31">
        <text>(2E)-butenoyl-[ACP] + NADPH + H(+) = butanoyl-[ACP] + NADP(+)</text>
        <dbReference type="Rhea" id="RHEA:41812"/>
        <dbReference type="Rhea" id="RHEA-COMP:9627"/>
        <dbReference type="Rhea" id="RHEA-COMP:9628"/>
        <dbReference type="ChEBI" id="CHEBI:15378"/>
        <dbReference type="ChEBI" id="CHEBI:57783"/>
        <dbReference type="ChEBI" id="CHEBI:58349"/>
        <dbReference type="ChEBI" id="CHEBI:78453"/>
        <dbReference type="ChEBI" id="CHEBI:78454"/>
    </reaction>
    <physiologicalReaction direction="left-to-right" evidence="31">
        <dbReference type="Rhea" id="RHEA:41813"/>
    </physiologicalReaction>
</comment>
<dbReference type="GO" id="GO:0006633">
    <property type="term" value="P:fatty acid biosynthetic process"/>
    <property type="evidence" value="ECO:0007669"/>
    <property type="project" value="UniProtKB-UniPathway"/>
</dbReference>
<dbReference type="GO" id="GO:0004316">
    <property type="term" value="F:3-oxoacyl-[acyl-carrier-protein] reductase (NADPH) activity"/>
    <property type="evidence" value="ECO:0007669"/>
    <property type="project" value="UniProtKB-EC"/>
</dbReference>
<dbReference type="UniPathway" id="UPA00094"/>
<dbReference type="Pfam" id="PF00975">
    <property type="entry name" value="Thioesterase"/>
    <property type="match status" value="1"/>
</dbReference>
<keyword evidence="8" id="KW-0596">Phosphopantetheine</keyword>
<comment type="catalytic activity">
    <reaction evidence="49">
        <text>(2E)-tetradecenoyl-[ACP] + NADPH + H(+) = tetradecanoyl-[ACP] + NADP(+)</text>
        <dbReference type="Rhea" id="RHEA:41896"/>
        <dbReference type="Rhea" id="RHEA-COMP:9647"/>
        <dbReference type="Rhea" id="RHEA-COMP:9648"/>
        <dbReference type="ChEBI" id="CHEBI:15378"/>
        <dbReference type="ChEBI" id="CHEBI:57783"/>
        <dbReference type="ChEBI" id="CHEBI:58349"/>
        <dbReference type="ChEBI" id="CHEBI:78475"/>
        <dbReference type="ChEBI" id="CHEBI:78477"/>
    </reaction>
    <physiologicalReaction direction="left-to-right" evidence="49">
        <dbReference type="Rhea" id="RHEA:41897"/>
    </physiologicalReaction>
</comment>
<evidence type="ECO:0000256" key="20">
    <source>
        <dbReference type="ARBA" id="ARBA00023398"/>
    </source>
</evidence>
<feature type="active site" description="Proton acceptor; for dehydratase activity" evidence="56">
    <location>
        <position position="901"/>
    </location>
</feature>
<dbReference type="Gene3D" id="3.40.50.1820">
    <property type="entry name" value="alpha/beta hydrolase"/>
    <property type="match status" value="1"/>
</dbReference>
<dbReference type="InterPro" id="IPR014031">
    <property type="entry name" value="Ketoacyl_synth_C"/>
</dbReference>
<evidence type="ECO:0000256" key="30">
    <source>
        <dbReference type="ARBA" id="ARBA00047451"/>
    </source>
</evidence>
<dbReference type="GO" id="GO:0141148">
    <property type="term" value="F:enoyl-[acyl-carrier-protein] reductase (NADPH) activity"/>
    <property type="evidence" value="ECO:0007669"/>
    <property type="project" value="UniProtKB-EC"/>
</dbReference>
<dbReference type="EC" id="2.3.1.85" evidence="4"/>
<comment type="catalytic activity">
    <reaction evidence="34">
        <text>(2E)-hexenoyl-[ACP] + NADPH + H(+) = hexanoyl-[ACP] + NADP(+)</text>
        <dbReference type="Rhea" id="RHEA:41832"/>
        <dbReference type="Rhea" id="RHEA-COMP:9631"/>
        <dbReference type="Rhea" id="RHEA-COMP:9632"/>
        <dbReference type="ChEBI" id="CHEBI:15378"/>
        <dbReference type="ChEBI" id="CHEBI:57783"/>
        <dbReference type="ChEBI" id="CHEBI:58349"/>
        <dbReference type="ChEBI" id="CHEBI:78458"/>
        <dbReference type="ChEBI" id="CHEBI:78459"/>
    </reaction>
    <physiologicalReaction direction="left-to-right" evidence="34">
        <dbReference type="Rhea" id="RHEA:41833"/>
    </physiologicalReaction>
</comment>
<dbReference type="InterPro" id="IPR011032">
    <property type="entry name" value="GroES-like_sf"/>
</dbReference>
<evidence type="ECO:0000256" key="48">
    <source>
        <dbReference type="ARBA" id="ARBA00049109"/>
    </source>
</evidence>
<evidence type="ECO:0000256" key="19">
    <source>
        <dbReference type="ARBA" id="ARBA00023394"/>
    </source>
</evidence>
<dbReference type="OrthoDB" id="329835at2759"/>
<evidence type="ECO:0000256" key="53">
    <source>
        <dbReference type="ARBA" id="ARBA00049449"/>
    </source>
</evidence>
<evidence type="ECO:0000256" key="35">
    <source>
        <dbReference type="ARBA" id="ARBA00047953"/>
    </source>
</evidence>
<evidence type="ECO:0000256" key="28">
    <source>
        <dbReference type="ARBA" id="ARBA00047400"/>
    </source>
</evidence>
<feature type="domain" description="Ketosynthase family 3 (KS3)" evidence="58">
    <location>
        <begin position="26"/>
        <end position="431"/>
    </location>
</feature>
<dbReference type="EC" id="1.3.1.39" evidence="2"/>
<dbReference type="InterPro" id="IPR014030">
    <property type="entry name" value="Ketoacyl_synth_N"/>
</dbReference>
<dbReference type="InterPro" id="IPR050091">
    <property type="entry name" value="PKS_NRPS_Biosynth_Enz"/>
</dbReference>
<evidence type="ECO:0000256" key="54">
    <source>
        <dbReference type="ARBA" id="ARBA00049521"/>
    </source>
</evidence>
<dbReference type="SMART" id="SM00829">
    <property type="entry name" value="PKS_ER"/>
    <property type="match status" value="1"/>
</dbReference>
<dbReference type="Pfam" id="PF21149">
    <property type="entry name" value="FAS_pseudo-KR"/>
    <property type="match status" value="1"/>
</dbReference>
<dbReference type="InterPro" id="IPR009081">
    <property type="entry name" value="PP-bd_ACP"/>
</dbReference>
<dbReference type="GO" id="GO:0004312">
    <property type="term" value="F:fatty acid synthase activity"/>
    <property type="evidence" value="ECO:0007669"/>
    <property type="project" value="UniProtKB-EC"/>
</dbReference>
<keyword evidence="13" id="KW-0007">Acetylation</keyword>
<comment type="catalytic activity">
    <reaction evidence="37">
        <text>hexadecanoyl-[ACP] + malonyl-[ACP] + H(+) = 3-oxooctadecanoyl-[ACP] + holo-[ACP] + CO2</text>
        <dbReference type="Rhea" id="RHEA:41916"/>
        <dbReference type="Rhea" id="RHEA-COMP:9623"/>
        <dbReference type="Rhea" id="RHEA-COMP:9652"/>
        <dbReference type="Rhea" id="RHEA-COMP:9653"/>
        <dbReference type="Rhea" id="RHEA-COMP:9685"/>
        <dbReference type="ChEBI" id="CHEBI:15378"/>
        <dbReference type="ChEBI" id="CHEBI:16526"/>
        <dbReference type="ChEBI" id="CHEBI:64479"/>
        <dbReference type="ChEBI" id="CHEBI:78449"/>
        <dbReference type="ChEBI" id="CHEBI:78483"/>
        <dbReference type="ChEBI" id="CHEBI:78487"/>
    </reaction>
    <physiologicalReaction direction="left-to-right" evidence="37">
        <dbReference type="Rhea" id="RHEA:41917"/>
    </physiologicalReaction>
</comment>
<dbReference type="FunFam" id="1.10.1200.10:FF:000013">
    <property type="entry name" value="Fatty acid synthase"/>
    <property type="match status" value="1"/>
</dbReference>
<comment type="catalytic activity">
    <reaction evidence="15">
        <text>(3R)-hydroxyoctanoyl-[ACP] = (2E)-octenoyl-[ACP] + H2O</text>
        <dbReference type="Rhea" id="RHEA:41844"/>
        <dbReference type="Rhea" id="RHEA-COMP:9634"/>
        <dbReference type="Rhea" id="RHEA-COMP:9635"/>
        <dbReference type="ChEBI" id="CHEBI:15377"/>
        <dbReference type="ChEBI" id="CHEBI:78461"/>
        <dbReference type="ChEBI" id="CHEBI:78462"/>
    </reaction>
    <physiologicalReaction direction="left-to-right" evidence="15">
        <dbReference type="Rhea" id="RHEA:41845"/>
    </physiologicalReaction>
</comment>
<dbReference type="Pfam" id="PF16197">
    <property type="entry name" value="KAsynt_C_assoc"/>
    <property type="match status" value="1"/>
</dbReference>
<comment type="catalytic activity">
    <reaction evidence="17">
        <text>(3R)-hydroxyhexanoyl-[ACP] = (2E)-hexenoyl-[ACP] + H2O</text>
        <dbReference type="Rhea" id="RHEA:41828"/>
        <dbReference type="Rhea" id="RHEA-COMP:9630"/>
        <dbReference type="Rhea" id="RHEA-COMP:9631"/>
        <dbReference type="ChEBI" id="CHEBI:15377"/>
        <dbReference type="ChEBI" id="CHEBI:78457"/>
        <dbReference type="ChEBI" id="CHEBI:78458"/>
    </reaction>
    <physiologicalReaction direction="left-to-right" evidence="17">
        <dbReference type="Rhea" id="RHEA:41829"/>
    </physiologicalReaction>
</comment>
<comment type="catalytic activity">
    <reaction evidence="23">
        <text>(3R)-hydroxybutanoyl-[ACP] = (2E)-butenoyl-[ACP] + H2O</text>
        <dbReference type="Rhea" id="RHEA:41808"/>
        <dbReference type="Rhea" id="RHEA-COMP:9626"/>
        <dbReference type="Rhea" id="RHEA-COMP:9627"/>
        <dbReference type="ChEBI" id="CHEBI:15377"/>
        <dbReference type="ChEBI" id="CHEBI:78451"/>
        <dbReference type="ChEBI" id="CHEBI:78453"/>
    </reaction>
    <physiologicalReaction direction="left-to-right" evidence="23">
        <dbReference type="Rhea" id="RHEA:41809"/>
    </physiologicalReaction>
</comment>
<dbReference type="PROSITE" id="PS52019">
    <property type="entry name" value="PKS_MFAS_DH"/>
    <property type="match status" value="1"/>
</dbReference>
<evidence type="ECO:0000256" key="16">
    <source>
        <dbReference type="ARBA" id="ARBA00023351"/>
    </source>
</evidence>
<evidence type="ECO:0000256" key="26">
    <source>
        <dbReference type="ARBA" id="ARBA00047300"/>
    </source>
</evidence>
<dbReference type="FunFam" id="3.40.50.720:FF:000209">
    <property type="entry name" value="Polyketide synthase Pks12"/>
    <property type="match status" value="1"/>
</dbReference>
<dbReference type="CDD" id="cd00833">
    <property type="entry name" value="PKS"/>
    <property type="match status" value="1"/>
</dbReference>
<dbReference type="Gene3D" id="3.30.70.3290">
    <property type="match status" value="1"/>
</dbReference>
<comment type="catalytic activity">
    <reaction evidence="52">
        <text>3-oxooctanoyl-[ACP] + NADPH + H(+) = (3R)-hydroxyoctanoyl-[ACP] + NADP(+)</text>
        <dbReference type="Rhea" id="RHEA:41840"/>
        <dbReference type="Rhea" id="RHEA-COMP:9633"/>
        <dbReference type="Rhea" id="RHEA-COMP:9634"/>
        <dbReference type="ChEBI" id="CHEBI:15378"/>
        <dbReference type="ChEBI" id="CHEBI:57783"/>
        <dbReference type="ChEBI" id="CHEBI:58349"/>
        <dbReference type="ChEBI" id="CHEBI:78460"/>
        <dbReference type="ChEBI" id="CHEBI:78461"/>
    </reaction>
    <physiologicalReaction direction="left-to-right" evidence="52">
        <dbReference type="Rhea" id="RHEA:41841"/>
    </physiologicalReaction>
</comment>
<dbReference type="PROSITE" id="PS50075">
    <property type="entry name" value="CARRIER"/>
    <property type="match status" value="1"/>
</dbReference>
<dbReference type="CDD" id="cd05195">
    <property type="entry name" value="enoyl_red"/>
    <property type="match status" value="1"/>
</dbReference>
<evidence type="ECO:0000259" key="59">
    <source>
        <dbReference type="PROSITE" id="PS52019"/>
    </source>
</evidence>
<evidence type="ECO:0000256" key="15">
    <source>
        <dbReference type="ARBA" id="ARBA00023332"/>
    </source>
</evidence>
<dbReference type="EC" id="3.1.2.14" evidence="3"/>
<dbReference type="EC" id="1.1.1.100" evidence="5"/>
<feature type="active site" description="Proton donor; for dehydratase activity" evidence="56">
    <location>
        <position position="1055"/>
    </location>
</feature>
<evidence type="ECO:0000313" key="60">
    <source>
        <dbReference type="EMBL" id="RZF33667.1"/>
    </source>
</evidence>
<comment type="catalytic activity">
    <reaction evidence="55">
        <text>octanoyl-[ACP] + malonyl-[ACP] + H(+) = 3-oxodecanoyl-[ACP] + holo-[ACP] + CO2</text>
        <dbReference type="Rhea" id="RHEA:41852"/>
        <dbReference type="Rhea" id="RHEA-COMP:9623"/>
        <dbReference type="Rhea" id="RHEA-COMP:9636"/>
        <dbReference type="Rhea" id="RHEA-COMP:9637"/>
        <dbReference type="Rhea" id="RHEA-COMP:9685"/>
        <dbReference type="ChEBI" id="CHEBI:15378"/>
        <dbReference type="ChEBI" id="CHEBI:16526"/>
        <dbReference type="ChEBI" id="CHEBI:64479"/>
        <dbReference type="ChEBI" id="CHEBI:78449"/>
        <dbReference type="ChEBI" id="CHEBI:78463"/>
        <dbReference type="ChEBI" id="CHEBI:78464"/>
    </reaction>
    <physiologicalReaction direction="left-to-right" evidence="55">
        <dbReference type="Rhea" id="RHEA:41853"/>
    </physiologicalReaction>
</comment>
<comment type="function">
    <text evidence="24">Fatty acid synthetase is a multifunctional enzyme that catalyzes the de novo biosynthesis of long-chain saturated fatty acids starting from acetyl-CoA and malonyl-CoA in the presence of NADPH. This multifunctional protein contains 7 catalytic activities and a site for the binding of the prosthetic group 4'-phosphopantetheine of the acyl carrier protein ([ACP]) domain.</text>
</comment>
<dbReference type="Pfam" id="PF00109">
    <property type="entry name" value="ketoacyl-synt"/>
    <property type="match status" value="1"/>
</dbReference>
<comment type="catalytic activity">
    <reaction evidence="38">
        <text>(2E)-dodecenoyl-[ACP] + NADPH + H(+) = dodecanoyl-[ACP] + NADP(+)</text>
        <dbReference type="Rhea" id="RHEA:41880"/>
        <dbReference type="Rhea" id="RHEA-COMP:9643"/>
        <dbReference type="Rhea" id="RHEA-COMP:9644"/>
        <dbReference type="ChEBI" id="CHEBI:15378"/>
        <dbReference type="ChEBI" id="CHEBI:57783"/>
        <dbReference type="ChEBI" id="CHEBI:58349"/>
        <dbReference type="ChEBI" id="CHEBI:65264"/>
        <dbReference type="ChEBI" id="CHEBI:78472"/>
    </reaction>
    <physiologicalReaction direction="left-to-right" evidence="38">
        <dbReference type="Rhea" id="RHEA:41881"/>
    </physiologicalReaction>
</comment>
<dbReference type="GO" id="GO:0004313">
    <property type="term" value="F:[acyl-carrier-protein] S-acetyltransferase activity"/>
    <property type="evidence" value="ECO:0007669"/>
    <property type="project" value="UniProtKB-EC"/>
</dbReference>
<feature type="domain" description="PKS/mFAS DH" evidence="59">
    <location>
        <begin position="864"/>
        <end position="1135"/>
    </location>
</feature>
<comment type="catalytic activity">
    <reaction evidence="51">
        <text>3-oxohexadecanoyl-[ACP] + NADPH + H(+) = (3R)-hydroxyhexadecanoyl-[ACP] + NADP(+)</text>
        <dbReference type="Rhea" id="RHEA:41904"/>
        <dbReference type="Rhea" id="RHEA-COMP:9649"/>
        <dbReference type="Rhea" id="RHEA-COMP:9650"/>
        <dbReference type="ChEBI" id="CHEBI:15378"/>
        <dbReference type="ChEBI" id="CHEBI:57783"/>
        <dbReference type="ChEBI" id="CHEBI:58349"/>
        <dbReference type="ChEBI" id="CHEBI:78478"/>
        <dbReference type="ChEBI" id="CHEBI:78480"/>
    </reaction>
    <physiologicalReaction direction="left-to-right" evidence="51">
        <dbReference type="Rhea" id="RHEA:41905"/>
    </physiologicalReaction>
</comment>
<dbReference type="SMART" id="SM00825">
    <property type="entry name" value="PKS_KS"/>
    <property type="match status" value="1"/>
</dbReference>
<evidence type="ECO:0000256" key="44">
    <source>
        <dbReference type="ARBA" id="ARBA00048691"/>
    </source>
</evidence>
<dbReference type="GO" id="GO:0004315">
    <property type="term" value="F:3-oxoacyl-[acyl-carrier-protein] synthase activity"/>
    <property type="evidence" value="ECO:0007669"/>
    <property type="project" value="UniProtKB-EC"/>
</dbReference>
<comment type="caution">
    <text evidence="60">The sequence shown here is derived from an EMBL/GenBank/DDBJ whole genome shotgun (WGS) entry which is preliminary data.</text>
</comment>
<feature type="region of interest" description="C-terminal hotdog fold" evidence="56">
    <location>
        <begin position="1004"/>
        <end position="1135"/>
    </location>
</feature>
<evidence type="ECO:0000256" key="23">
    <source>
        <dbReference type="ARBA" id="ARBA00023402"/>
    </source>
</evidence>
<keyword evidence="11" id="KW-0702">S-nitrosylation</keyword>
<comment type="catalytic activity">
    <reaction evidence="25">
        <text>acetyl-CoA + n malonyl-CoA + 2n NADPH + 2n H(+) = a long-chain fatty acid + (n+1) CoA + n CO2 + 2n NADP(+).</text>
        <dbReference type="EC" id="2.3.1.85"/>
    </reaction>
</comment>
<dbReference type="PANTHER" id="PTHR43775">
    <property type="entry name" value="FATTY ACID SYNTHASE"/>
    <property type="match status" value="1"/>
</dbReference>
<dbReference type="InterPro" id="IPR032821">
    <property type="entry name" value="PKS_assoc"/>
</dbReference>
<dbReference type="InterPro" id="IPR029058">
    <property type="entry name" value="AB_hydrolase_fold"/>
</dbReference>
<evidence type="ECO:0000256" key="7">
    <source>
        <dbReference type="ARBA" id="ARBA00018769"/>
    </source>
</evidence>
<feature type="domain" description="Carrier" evidence="57">
    <location>
        <begin position="2015"/>
        <end position="2092"/>
    </location>
</feature>
<evidence type="ECO:0000256" key="41">
    <source>
        <dbReference type="ARBA" id="ARBA00048506"/>
    </source>
</evidence>
<dbReference type="Pfam" id="PF13602">
    <property type="entry name" value="ADH_zinc_N_2"/>
    <property type="match status" value="1"/>
</dbReference>
<comment type="catalytic activity">
    <reaction evidence="39">
        <text>tetradecanoyl-[ACP] + H2O = tetradecanoate + holo-[ACP] + H(+)</text>
        <dbReference type="Rhea" id="RHEA:30123"/>
        <dbReference type="Rhea" id="RHEA-COMP:9648"/>
        <dbReference type="Rhea" id="RHEA-COMP:9685"/>
        <dbReference type="ChEBI" id="CHEBI:15377"/>
        <dbReference type="ChEBI" id="CHEBI:15378"/>
        <dbReference type="ChEBI" id="CHEBI:30807"/>
        <dbReference type="ChEBI" id="CHEBI:64479"/>
        <dbReference type="ChEBI" id="CHEBI:78477"/>
        <dbReference type="EC" id="3.1.2.14"/>
    </reaction>
    <physiologicalReaction direction="left-to-right" evidence="39">
        <dbReference type="Rhea" id="RHEA:30124"/>
    </physiologicalReaction>
</comment>
<dbReference type="SUPFAM" id="SSF50129">
    <property type="entry name" value="GroES-like"/>
    <property type="match status" value="1"/>
</dbReference>
<dbReference type="InterPro" id="IPR020841">
    <property type="entry name" value="PKS_Beta-ketoAc_synthase_dom"/>
</dbReference>
<dbReference type="InterPro" id="IPR036736">
    <property type="entry name" value="ACP-like_sf"/>
</dbReference>
<evidence type="ECO:0000256" key="17">
    <source>
        <dbReference type="ARBA" id="ARBA00023373"/>
    </source>
</evidence>
<dbReference type="InterPro" id="IPR057326">
    <property type="entry name" value="KR_dom"/>
</dbReference>
<evidence type="ECO:0000256" key="49">
    <source>
        <dbReference type="ARBA" id="ARBA00049171"/>
    </source>
</evidence>
<dbReference type="InterPro" id="IPR020843">
    <property type="entry name" value="ER"/>
</dbReference>
<dbReference type="Gene3D" id="3.90.180.10">
    <property type="entry name" value="Medium-chain alcohol dehydrogenases, catalytic domain"/>
    <property type="match status" value="1"/>
</dbReference>
<comment type="catalytic activity">
    <reaction evidence="27">
        <text>hexanoyl-[ACP] + malonyl-[ACP] + H(+) = 3-oxooctanoyl-[ACP] + holo-[ACP] + CO2</text>
        <dbReference type="Rhea" id="RHEA:41836"/>
        <dbReference type="Rhea" id="RHEA-COMP:9623"/>
        <dbReference type="Rhea" id="RHEA-COMP:9632"/>
        <dbReference type="Rhea" id="RHEA-COMP:9633"/>
        <dbReference type="Rhea" id="RHEA-COMP:9685"/>
        <dbReference type="ChEBI" id="CHEBI:15378"/>
        <dbReference type="ChEBI" id="CHEBI:16526"/>
        <dbReference type="ChEBI" id="CHEBI:64479"/>
        <dbReference type="ChEBI" id="CHEBI:78449"/>
        <dbReference type="ChEBI" id="CHEBI:78459"/>
        <dbReference type="ChEBI" id="CHEBI:78460"/>
    </reaction>
    <physiologicalReaction direction="left-to-right" evidence="27">
        <dbReference type="Rhea" id="RHEA:41837"/>
    </physiologicalReaction>
</comment>
<comment type="catalytic activity">
    <reaction evidence="54">
        <text>(2E)-decenoyl-[ACP] + NADPH + H(+) = decanoyl-[ACP] + NADP(+)</text>
        <dbReference type="Rhea" id="RHEA:41864"/>
        <dbReference type="Rhea" id="RHEA-COMP:9639"/>
        <dbReference type="Rhea" id="RHEA-COMP:9640"/>
        <dbReference type="ChEBI" id="CHEBI:15378"/>
        <dbReference type="ChEBI" id="CHEBI:57783"/>
        <dbReference type="ChEBI" id="CHEBI:58349"/>
        <dbReference type="ChEBI" id="CHEBI:78467"/>
        <dbReference type="ChEBI" id="CHEBI:78468"/>
    </reaction>
    <physiologicalReaction direction="left-to-right" evidence="54">
        <dbReference type="Rhea" id="RHEA:41865"/>
    </physiologicalReaction>
</comment>
<dbReference type="Pfam" id="PF00698">
    <property type="entry name" value="Acyl_transf_1"/>
    <property type="match status" value="1"/>
</dbReference>
<comment type="catalytic activity">
    <reaction evidence="41">
        <text>a fatty acyl-[ACP] + malonyl-[ACP] + H(+) = a 3-oxoacyl-[ACP] + holo-[ACP] + CO2</text>
        <dbReference type="Rhea" id="RHEA:22836"/>
        <dbReference type="Rhea" id="RHEA-COMP:9623"/>
        <dbReference type="Rhea" id="RHEA-COMP:9685"/>
        <dbReference type="Rhea" id="RHEA-COMP:9916"/>
        <dbReference type="Rhea" id="RHEA-COMP:14125"/>
        <dbReference type="ChEBI" id="CHEBI:15378"/>
        <dbReference type="ChEBI" id="CHEBI:16526"/>
        <dbReference type="ChEBI" id="CHEBI:64479"/>
        <dbReference type="ChEBI" id="CHEBI:78449"/>
        <dbReference type="ChEBI" id="CHEBI:78776"/>
        <dbReference type="ChEBI" id="CHEBI:138651"/>
        <dbReference type="EC" id="2.3.1.41"/>
    </reaction>
    <physiologicalReaction direction="left-to-right" evidence="41">
        <dbReference type="Rhea" id="RHEA:22837"/>
    </physiologicalReaction>
</comment>
<dbReference type="SUPFAM" id="SSF53901">
    <property type="entry name" value="Thiolase-like"/>
    <property type="match status" value="1"/>
</dbReference>
<dbReference type="InterPro" id="IPR042104">
    <property type="entry name" value="PKS_dehydratase_sf"/>
</dbReference>
<comment type="catalytic activity">
    <reaction evidence="35">
        <text>3-oxobutanoyl-[ACP] + NADPH + H(+) = (3R)-hydroxybutanoyl-[ACP] + NADP(+)</text>
        <dbReference type="Rhea" id="RHEA:41804"/>
        <dbReference type="Rhea" id="RHEA-COMP:9625"/>
        <dbReference type="Rhea" id="RHEA-COMP:9626"/>
        <dbReference type="ChEBI" id="CHEBI:15378"/>
        <dbReference type="ChEBI" id="CHEBI:57783"/>
        <dbReference type="ChEBI" id="CHEBI:58349"/>
        <dbReference type="ChEBI" id="CHEBI:78450"/>
        <dbReference type="ChEBI" id="CHEBI:78451"/>
    </reaction>
    <physiologicalReaction direction="left-to-right" evidence="35">
        <dbReference type="Rhea" id="RHEA:41805"/>
    </physiologicalReaction>
</comment>
<evidence type="ECO:0000256" key="38">
    <source>
        <dbReference type="ARBA" id="ARBA00048281"/>
    </source>
</evidence>
<comment type="catalytic activity">
    <reaction evidence="48">
        <text>decanoyl-[ACP] + malonyl-[ACP] + H(+) = 3-oxododecanoyl-[ACP] + holo-[ACP] + CO2</text>
        <dbReference type="Rhea" id="RHEA:41868"/>
        <dbReference type="Rhea" id="RHEA-COMP:9623"/>
        <dbReference type="Rhea" id="RHEA-COMP:9640"/>
        <dbReference type="Rhea" id="RHEA-COMP:9641"/>
        <dbReference type="Rhea" id="RHEA-COMP:9685"/>
        <dbReference type="ChEBI" id="CHEBI:15378"/>
        <dbReference type="ChEBI" id="CHEBI:16526"/>
        <dbReference type="ChEBI" id="CHEBI:64479"/>
        <dbReference type="ChEBI" id="CHEBI:78449"/>
        <dbReference type="ChEBI" id="CHEBI:78468"/>
        <dbReference type="ChEBI" id="CHEBI:78469"/>
    </reaction>
    <physiologicalReaction direction="left-to-right" evidence="48">
        <dbReference type="Rhea" id="RHEA:41869"/>
    </physiologicalReaction>
</comment>
<evidence type="ECO:0000256" key="42">
    <source>
        <dbReference type="ARBA" id="ARBA00048571"/>
    </source>
</evidence>
<evidence type="ECO:0000256" key="13">
    <source>
        <dbReference type="ARBA" id="ARBA00022990"/>
    </source>
</evidence>
<keyword evidence="12" id="KW-0663">Pyridoxal phosphate</keyword>
<dbReference type="InterPro" id="IPR016039">
    <property type="entry name" value="Thiolase-like"/>
</dbReference>
<keyword evidence="10" id="KW-0808">Transferase</keyword>
<evidence type="ECO:0000256" key="55">
    <source>
        <dbReference type="ARBA" id="ARBA00049533"/>
    </source>
</evidence>
<evidence type="ECO:0000256" key="3">
    <source>
        <dbReference type="ARBA" id="ARBA00012480"/>
    </source>
</evidence>
<dbReference type="InterPro" id="IPR013968">
    <property type="entry name" value="PKS_KR"/>
</dbReference>
<dbReference type="SUPFAM" id="SSF55048">
    <property type="entry name" value="Probable ACP-binding domain of malonyl-CoA ACP transacylase"/>
    <property type="match status" value="1"/>
</dbReference>
<evidence type="ECO:0000256" key="14">
    <source>
        <dbReference type="ARBA" id="ARBA00023268"/>
    </source>
</evidence>
<dbReference type="CDD" id="cd08954">
    <property type="entry name" value="KR_1_FAS_SDR_x"/>
    <property type="match status" value="1"/>
</dbReference>
<dbReference type="GO" id="GO:0019171">
    <property type="term" value="F:(3R)-hydroxyacyl-[acyl-carrier-protein] dehydratase activity"/>
    <property type="evidence" value="ECO:0007669"/>
    <property type="project" value="UniProtKB-EC"/>
</dbReference>
<dbReference type="EC" id="2.3.1.41" evidence="6"/>
<comment type="catalytic activity">
    <reaction evidence="28">
        <text>a (3R)-hydroxyacyl-[ACP] + NADP(+) = a 3-oxoacyl-[ACP] + NADPH + H(+)</text>
        <dbReference type="Rhea" id="RHEA:17397"/>
        <dbReference type="Rhea" id="RHEA-COMP:9916"/>
        <dbReference type="Rhea" id="RHEA-COMP:9945"/>
        <dbReference type="ChEBI" id="CHEBI:15378"/>
        <dbReference type="ChEBI" id="CHEBI:57783"/>
        <dbReference type="ChEBI" id="CHEBI:58349"/>
        <dbReference type="ChEBI" id="CHEBI:78776"/>
        <dbReference type="ChEBI" id="CHEBI:78827"/>
        <dbReference type="EC" id="1.1.1.100"/>
    </reaction>
    <physiologicalReaction direction="right-to-left" evidence="28">
        <dbReference type="Rhea" id="RHEA:17399"/>
    </physiologicalReaction>
</comment>
<dbReference type="InterPro" id="IPR001031">
    <property type="entry name" value="Thioesterase"/>
</dbReference>
<evidence type="ECO:0000256" key="18">
    <source>
        <dbReference type="ARBA" id="ARBA00023388"/>
    </source>
</evidence>
<dbReference type="SUPFAM" id="SSF51735">
    <property type="entry name" value="NAD(P)-binding Rossmann-fold domains"/>
    <property type="match status" value="2"/>
</dbReference>
<evidence type="ECO:0000256" key="34">
    <source>
        <dbReference type="ARBA" id="ARBA00047897"/>
    </source>
</evidence>
<dbReference type="InterPro" id="IPR018201">
    <property type="entry name" value="Ketoacyl_synth_AS"/>
</dbReference>
<evidence type="ECO:0000256" key="56">
    <source>
        <dbReference type="PROSITE-ProRule" id="PRU01363"/>
    </source>
</evidence>
<dbReference type="Proteomes" id="UP000291343">
    <property type="component" value="Unassembled WGS sequence"/>
</dbReference>
<dbReference type="SUPFAM" id="SSF52151">
    <property type="entry name" value="FabD/lysophospholipase-like"/>
    <property type="match status" value="1"/>
</dbReference>
<dbReference type="Pfam" id="PF08659">
    <property type="entry name" value="KR"/>
    <property type="match status" value="1"/>
</dbReference>
<comment type="catalytic activity">
    <reaction evidence="18">
        <text>(3R)-hydroxydecanoyl-[ACP] = (2E)-decenoyl-[ACP] + H2O</text>
        <dbReference type="Rhea" id="RHEA:41860"/>
        <dbReference type="Rhea" id="RHEA-COMP:9638"/>
        <dbReference type="Rhea" id="RHEA-COMP:9639"/>
        <dbReference type="ChEBI" id="CHEBI:15377"/>
        <dbReference type="ChEBI" id="CHEBI:78466"/>
        <dbReference type="ChEBI" id="CHEBI:78467"/>
    </reaction>
    <physiologicalReaction direction="left-to-right" evidence="18">
        <dbReference type="Rhea" id="RHEA:41861"/>
    </physiologicalReaction>
</comment>
<sequence>MTSTAPSTQCNEALNAGRKLAQPVDGDEVVITGLAGFFPDSENVRDFQEKLFDKVDLISDDDRRWKLEHPEIPQRTGKLVEIRKFDAAFFGVHFKQAHVMDPMCRMLLEKSFEAVLDAGINPRTLRGSRTGVFVGACFSESEKTWFYEKLQVDGFGITGCSRAMLANRISYWFGINGPSYTVDSACSSSLYALEHAYKSIRYGHCDSAIVGGCNLCLHPYVSLQFARLGVLSTDGRCKSFDEGANGYCRSEAITVVYLQKKKDAKRIYATVVHAKTNCDGYKEQGITFPSGPLQQRLLEEFYEECQVNPSSLAWVEAHGTGTKVGDPEEVKAIENVFCVGRKDPLLIGSVKSNIGHSEPASGLCSLIKVAIAMETGFIPPNINFNQARKDIEAFHNGKIKVITEKTPWSGGLVGINSFGFGGANCHVLLKWNNSQKVNGGAPQDDVPRLVPASGRTEAAVNRMLSDVESRPVDVEYVKLFHEIHKDDIAGHIYRGFTLANNKNLLKRDIQYYTGEKRQVWFIFSGMGSQWPSMGMGLMKIPTFVNTINKLHEILKPKGVNLIDIIVNPDPKTFDNILNSFVGIAAIQIGLVDVLFSIGVRPDRIIGHSVGELGCAYADGCFTAEQMILAAYYRGLASVETQFIKGAMAAVGMGYNDVRDRCPAGIEVACHNGPDSCTISGPADLIKSFVSELHEKNVFAREVNVSNIAYHSKYIAKAGPKLLKYLQKVIPTPKPRSSKWVSTSVREADWGKPLAKTSSAEYHTNNLLNPVLFEEGCRHIPNGAITIEIAPHALLQPILRRSLGQECSHVALTQKGNVEDNVLLTGLGKLFVLGLNPEYSKLYEEVQLPVSRGTPMLSPLVSWEHSEDWYVASYRMQEKIKSGERLINVSLADDEMEFISGHIIDGRNLFPATGYLTLVWETLGMMRGELYTEVPVVFENVRFIRATNIPKEGNVDFLVMVQKGSGNFEVVQGGTAIVSGRVYVPEDINKEMIDLKPIEISQEIQELPRLTSRDIYKELRLRGYHYKGLFKSMISTDNLAATGKIAWHNNWGACMDNMLQLQILQEDTRGVFVPTSIRKLAINVKKHVQDLFSLPEEEKELPICMYKDIGVIKSGGVEIQGLKASAIARKKATAEPVLETYQFVPHENNEKSDVSDIVRICVHLVLENVPSQKVKTVEVLEPSADSNTTILTPIINKALGDLPLIQADNTILSDVNNPLLADLSSDILIEDKKLATDQTILLLVTPNVLSADCREALKTALASVKESAFILAREKSNVTPVISPEIKLCAVFKTESEKFYLVRKVQKIESAPVIINIPEDNFSWLPILQAAVKAEDVPSDQRIIVYAQNEPFNGIIGLINCLRREISGDKIRAFLILDKDAPPFDINNPFYKEELSKDLAVNVYKDGKWGSYRHLLLQENALVETHHKYVNVLTRGDLSSLAWLEGNIRLDELSFSKDEDLVTIYYSALNFRDIMTASGRLANEVVARGRMNQDCVQGLEYSGRDSTGRRVMGMVASKALSSMLIADRNLLWEIPDSWTLEDAATVPVVYGTVIFALVMAGRMSKGDSVLIHAGSGGVGQAAINVALHAGCTVFTTVGTQEKRQFIRQTFPQIPDSHIGNSRSTSFEEMVMRETNGRGVDMVLNSLSEEKLQASVRCLAKGGRFLEIGKFDLANNNPLGMEIFLRETSFHGIMLDNLFSAPRELKIEMNKYLLDGIKSGAVKPLSRTVFPADEVEPAFRFMAAGKHIGKVLLQIREEETQKIVKPSIKKSMVRPHFYCNTKGSYIVLGGLGGFGLELADWLVLRGAKNIILTSRKGVRTGYQAMRIRIWQTYGVKVFISTQDVTTRQGVQGLIEEASRLGPVIGIFNLAVVLKDGLFENQTEADFIESFGPKATATKYLDEISRRLCPHLEQFVIFSSVSCGRGNPGQTNYGMANSVMERICEARRKDNLPGLSIQWGAVGDVGLVAEMQEDNMELVILGTLQQGISNCLELMDTFLKGSSTIVSSIIVAEKRTTGGIAGNIIDTVANILGLRDLKTISLHSTLAELGMDSMMAVEIKQTLEREFEVFLTPQDIRGMTFSKLKDIAAQESAGKGGAKAASVAETKGEMMPQQGIAHLIRVIGDELTAGLPVVRLPSLIGDGSVIEEFGGSHPTCFLIPGVEGVASVVEPLAAHLSVQALCLQFNYEIPFETVEDLAKSLLPHVLKRLRPGDSFNLVGYSFGGLIAMELAVLLEKEGFQGKTVLIDSSPDFLKMITEESFLHDVSETNLQVQLLMRFIAMVWPQDTQEFEDLLRSLPDWKSRLNQLIESAPDHTQYSKRYQKLIMNAAYHRVKSVLKYNGVEHHSMSSPTTLIRPSEVAMHTEEDYGLSKYTKEPVSVIFVEGNHFTVLENKKAADIINKVTGAEDTMTFKKSIMSTPTGHIQHIREMVKHK</sequence>
<evidence type="ECO:0000256" key="8">
    <source>
        <dbReference type="ARBA" id="ARBA00022450"/>
    </source>
</evidence>
<comment type="catalytic activity">
    <reaction evidence="53">
        <text>butanoyl-[ACP] + malonyl-[ACP] + H(+) = 3-oxohexanoyl-[ACP] + holo-[ACP] + CO2</text>
        <dbReference type="Rhea" id="RHEA:41820"/>
        <dbReference type="Rhea" id="RHEA-COMP:9623"/>
        <dbReference type="Rhea" id="RHEA-COMP:9628"/>
        <dbReference type="Rhea" id="RHEA-COMP:9629"/>
        <dbReference type="Rhea" id="RHEA-COMP:9685"/>
        <dbReference type="ChEBI" id="CHEBI:15378"/>
        <dbReference type="ChEBI" id="CHEBI:16526"/>
        <dbReference type="ChEBI" id="CHEBI:64479"/>
        <dbReference type="ChEBI" id="CHEBI:78449"/>
        <dbReference type="ChEBI" id="CHEBI:78454"/>
        <dbReference type="ChEBI" id="CHEBI:78456"/>
    </reaction>
    <physiologicalReaction direction="left-to-right" evidence="53">
        <dbReference type="Rhea" id="RHEA:41821"/>
    </physiologicalReaction>
</comment>
<dbReference type="SMR" id="A0A482WJG3"/>
<comment type="catalytic activity">
    <reaction evidence="33">
        <text>(2E)-hexadecenoyl-[ACP] + NADPH + H(+) = hexadecanoyl-[ACP] + NADP(+)</text>
        <dbReference type="Rhea" id="RHEA:41912"/>
        <dbReference type="Rhea" id="RHEA-COMP:9651"/>
        <dbReference type="Rhea" id="RHEA-COMP:9652"/>
        <dbReference type="ChEBI" id="CHEBI:15378"/>
        <dbReference type="ChEBI" id="CHEBI:57783"/>
        <dbReference type="ChEBI" id="CHEBI:58349"/>
        <dbReference type="ChEBI" id="CHEBI:78481"/>
        <dbReference type="ChEBI" id="CHEBI:78483"/>
    </reaction>
    <physiologicalReaction direction="left-to-right" evidence="33">
        <dbReference type="Rhea" id="RHEA:41913"/>
    </physiologicalReaction>
</comment>
<comment type="catalytic activity">
    <reaction evidence="47">
        <text>(2E)-octadecenoyl-[ACP] + NADPH + H(+) = octadecanoyl-[ACP] + NADP(+)</text>
        <dbReference type="Rhea" id="RHEA:41928"/>
        <dbReference type="Rhea" id="RHEA-COMP:9655"/>
        <dbReference type="Rhea" id="RHEA-COMP:9656"/>
        <dbReference type="ChEBI" id="CHEBI:15378"/>
        <dbReference type="ChEBI" id="CHEBI:57783"/>
        <dbReference type="ChEBI" id="CHEBI:58349"/>
        <dbReference type="ChEBI" id="CHEBI:78489"/>
        <dbReference type="ChEBI" id="CHEBI:78495"/>
    </reaction>
    <physiologicalReaction direction="left-to-right" evidence="47">
        <dbReference type="Rhea" id="RHEA:41929"/>
    </physiologicalReaction>
</comment>
<evidence type="ECO:0000256" key="9">
    <source>
        <dbReference type="ARBA" id="ARBA00022553"/>
    </source>
</evidence>
<dbReference type="InterPro" id="IPR016035">
    <property type="entry name" value="Acyl_Trfase/lysoPLipase"/>
</dbReference>
<evidence type="ECO:0000256" key="24">
    <source>
        <dbReference type="ARBA" id="ARBA00023442"/>
    </source>
</evidence>
<dbReference type="InterPro" id="IPR036291">
    <property type="entry name" value="NAD(P)-bd_dom_sf"/>
</dbReference>
<comment type="catalytic activity">
    <reaction evidence="30">
        <text>tetradecanoyl-[ACP] + malonyl-[ACP] + H(+) = 3-oxohexadecanoyl-[ACP] + holo-[ACP] + CO2</text>
        <dbReference type="Rhea" id="RHEA:41900"/>
        <dbReference type="Rhea" id="RHEA-COMP:9623"/>
        <dbReference type="Rhea" id="RHEA-COMP:9648"/>
        <dbReference type="Rhea" id="RHEA-COMP:9649"/>
        <dbReference type="Rhea" id="RHEA-COMP:9685"/>
        <dbReference type="ChEBI" id="CHEBI:15378"/>
        <dbReference type="ChEBI" id="CHEBI:16526"/>
        <dbReference type="ChEBI" id="CHEBI:64479"/>
        <dbReference type="ChEBI" id="CHEBI:78449"/>
        <dbReference type="ChEBI" id="CHEBI:78477"/>
        <dbReference type="ChEBI" id="CHEBI:78478"/>
    </reaction>
    <physiologicalReaction direction="left-to-right" evidence="30">
        <dbReference type="Rhea" id="RHEA:41901"/>
    </physiologicalReaction>
</comment>
<dbReference type="Gene3D" id="1.10.1200.10">
    <property type="entry name" value="ACP-like"/>
    <property type="match status" value="1"/>
</dbReference>
<feature type="region of interest" description="N-terminal hotdog fold" evidence="56">
    <location>
        <begin position="864"/>
        <end position="988"/>
    </location>
</feature>
<dbReference type="InterPro" id="IPR016036">
    <property type="entry name" value="Malonyl_transacylase_ACP-bd"/>
</dbReference>
<dbReference type="SMART" id="SM00827">
    <property type="entry name" value="PKS_AT"/>
    <property type="match status" value="1"/>
</dbReference>
<evidence type="ECO:0000256" key="25">
    <source>
        <dbReference type="ARBA" id="ARBA00044883"/>
    </source>
</evidence>
<accession>A0A482WJG3</accession>
<evidence type="ECO:0000256" key="12">
    <source>
        <dbReference type="ARBA" id="ARBA00022898"/>
    </source>
</evidence>
<dbReference type="Pfam" id="PF00550">
    <property type="entry name" value="PP-binding"/>
    <property type="match status" value="1"/>
</dbReference>
<comment type="catalytic activity">
    <reaction evidence="29">
        <text>3-oxodecanoyl-[ACP] + NADPH + H(+) = (3R)-hydroxydecanoyl-[ACP] + NADP(+)</text>
        <dbReference type="Rhea" id="RHEA:41856"/>
        <dbReference type="Rhea" id="RHEA-COMP:9637"/>
        <dbReference type="Rhea" id="RHEA-COMP:9638"/>
        <dbReference type="ChEBI" id="CHEBI:15378"/>
        <dbReference type="ChEBI" id="CHEBI:57783"/>
        <dbReference type="ChEBI" id="CHEBI:58349"/>
        <dbReference type="ChEBI" id="CHEBI:78464"/>
        <dbReference type="ChEBI" id="CHEBI:78466"/>
    </reaction>
    <physiologicalReaction direction="left-to-right" evidence="29">
        <dbReference type="Rhea" id="RHEA:41857"/>
    </physiologicalReaction>
</comment>
<evidence type="ECO:0000256" key="31">
    <source>
        <dbReference type="ARBA" id="ARBA00047500"/>
    </source>
</evidence>
<evidence type="ECO:0000256" key="52">
    <source>
        <dbReference type="ARBA" id="ARBA00049422"/>
    </source>
</evidence>
<dbReference type="InterPro" id="IPR014043">
    <property type="entry name" value="Acyl_transferase_dom"/>
</dbReference>
<dbReference type="Gene3D" id="3.40.366.10">
    <property type="entry name" value="Malonyl-Coenzyme A Acyl Carrier Protein, domain 2"/>
    <property type="match status" value="1"/>
</dbReference>
<comment type="catalytic activity">
    <reaction evidence="42">
        <text>3-oxohexanoyl-[ACP] + NADPH + H(+) = (3R)-hydroxyhexanoyl-[ACP] + NADP(+)</text>
        <dbReference type="Rhea" id="RHEA:41824"/>
        <dbReference type="Rhea" id="RHEA-COMP:9629"/>
        <dbReference type="Rhea" id="RHEA-COMP:9630"/>
        <dbReference type="ChEBI" id="CHEBI:15378"/>
        <dbReference type="ChEBI" id="CHEBI:57783"/>
        <dbReference type="ChEBI" id="CHEBI:58349"/>
        <dbReference type="ChEBI" id="CHEBI:78456"/>
        <dbReference type="ChEBI" id="CHEBI:78457"/>
    </reaction>
    <physiologicalReaction direction="left-to-right" evidence="42">
        <dbReference type="Rhea" id="RHEA:41825"/>
    </physiologicalReaction>
</comment>
<dbReference type="SUPFAM" id="SSF47336">
    <property type="entry name" value="ACP-like"/>
    <property type="match status" value="1"/>
</dbReference>
<dbReference type="InterPro" id="IPR001227">
    <property type="entry name" value="Ac_transferase_dom_sf"/>
</dbReference>
<dbReference type="PANTHER" id="PTHR43775:SF23">
    <property type="entry name" value="FATTY ACID SYNTHASE 3"/>
    <property type="match status" value="1"/>
</dbReference>
<evidence type="ECO:0000259" key="57">
    <source>
        <dbReference type="PROSITE" id="PS50075"/>
    </source>
</evidence>
<comment type="catalytic activity">
    <reaction evidence="32">
        <text>dodecanoyl-[ACP] + malonyl-[ACP] + H(+) = 3-oxotetradecanoyl-[ACP] + holo-[ACP] + CO2</text>
        <dbReference type="Rhea" id="RHEA:41884"/>
        <dbReference type="Rhea" id="RHEA-COMP:9623"/>
        <dbReference type="Rhea" id="RHEA-COMP:9644"/>
        <dbReference type="Rhea" id="RHEA-COMP:9645"/>
        <dbReference type="Rhea" id="RHEA-COMP:9685"/>
        <dbReference type="ChEBI" id="CHEBI:15378"/>
        <dbReference type="ChEBI" id="CHEBI:16526"/>
        <dbReference type="ChEBI" id="CHEBI:64479"/>
        <dbReference type="ChEBI" id="CHEBI:65264"/>
        <dbReference type="ChEBI" id="CHEBI:78449"/>
        <dbReference type="ChEBI" id="CHEBI:78473"/>
    </reaction>
    <physiologicalReaction direction="left-to-right" evidence="32">
        <dbReference type="Rhea" id="RHEA:41885"/>
    </physiologicalReaction>
</comment>
<evidence type="ECO:0000256" key="33">
    <source>
        <dbReference type="ARBA" id="ARBA00047810"/>
    </source>
</evidence>
<keyword evidence="9" id="KW-0597">Phosphoprotein</keyword>
<evidence type="ECO:0000256" key="27">
    <source>
        <dbReference type="ARBA" id="ARBA00047394"/>
    </source>
</evidence>
<evidence type="ECO:0000256" key="40">
    <source>
        <dbReference type="ARBA" id="ARBA00048420"/>
    </source>
</evidence>
<dbReference type="EMBL" id="QKKF02033617">
    <property type="protein sequence ID" value="RZF33667.1"/>
    <property type="molecule type" value="Genomic_DNA"/>
</dbReference>
<comment type="catalytic activity">
    <reaction evidence="22">
        <text>(3R)-hydroxyhexadecanoyl-[ACP] = (2E)-hexadecenoyl-[ACP] + H2O</text>
        <dbReference type="Rhea" id="RHEA:41908"/>
        <dbReference type="Rhea" id="RHEA-COMP:9650"/>
        <dbReference type="Rhea" id="RHEA-COMP:9651"/>
        <dbReference type="ChEBI" id="CHEBI:15377"/>
        <dbReference type="ChEBI" id="CHEBI:78480"/>
        <dbReference type="ChEBI" id="CHEBI:78481"/>
    </reaction>
    <physiologicalReaction direction="left-to-right" evidence="22">
        <dbReference type="Rhea" id="RHEA:41909"/>
    </physiologicalReaction>
</comment>
<comment type="catalytic activity">
    <reaction evidence="26">
        <text>3-oxooctadecanoyl-[ACP] + NADPH + H(+) = (3R)-hydroxyoctadecanoyl-[ACP] + NADP(+)</text>
        <dbReference type="Rhea" id="RHEA:41920"/>
        <dbReference type="Rhea" id="RHEA-COMP:9653"/>
        <dbReference type="Rhea" id="RHEA-COMP:9654"/>
        <dbReference type="ChEBI" id="CHEBI:15378"/>
        <dbReference type="ChEBI" id="CHEBI:57783"/>
        <dbReference type="ChEBI" id="CHEBI:58349"/>
        <dbReference type="ChEBI" id="CHEBI:78487"/>
        <dbReference type="ChEBI" id="CHEBI:78488"/>
    </reaction>
    <physiologicalReaction direction="left-to-right" evidence="26">
        <dbReference type="Rhea" id="RHEA:41921"/>
    </physiologicalReaction>
</comment>
<dbReference type="SMART" id="SM00823">
    <property type="entry name" value="PKS_PP"/>
    <property type="match status" value="1"/>
</dbReference>
<comment type="catalytic activity">
    <reaction evidence="40">
        <text>(2E)-octenoyl-[ACP] + NADPH + H(+) = octanoyl-[ACP] + NADP(+)</text>
        <dbReference type="Rhea" id="RHEA:41848"/>
        <dbReference type="Rhea" id="RHEA-COMP:9635"/>
        <dbReference type="Rhea" id="RHEA-COMP:9636"/>
        <dbReference type="ChEBI" id="CHEBI:15378"/>
        <dbReference type="ChEBI" id="CHEBI:57783"/>
        <dbReference type="ChEBI" id="CHEBI:58349"/>
        <dbReference type="ChEBI" id="CHEBI:78462"/>
        <dbReference type="ChEBI" id="CHEBI:78463"/>
    </reaction>
    <physiologicalReaction direction="left-to-right" evidence="40">
        <dbReference type="Rhea" id="RHEA:41849"/>
    </physiologicalReaction>
</comment>
<keyword evidence="14" id="KW-0511">Multifunctional enzyme</keyword>
<evidence type="ECO:0000256" key="11">
    <source>
        <dbReference type="ARBA" id="ARBA00022799"/>
    </source>
</evidence>
<comment type="catalytic activity">
    <reaction evidence="45">
        <text>hexadecanoyl-[ACP] + H2O = hexadecanoate + holo-[ACP] + H(+)</text>
        <dbReference type="Rhea" id="RHEA:41932"/>
        <dbReference type="Rhea" id="RHEA-COMP:9652"/>
        <dbReference type="Rhea" id="RHEA-COMP:9685"/>
        <dbReference type="ChEBI" id="CHEBI:7896"/>
        <dbReference type="ChEBI" id="CHEBI:15377"/>
        <dbReference type="ChEBI" id="CHEBI:15378"/>
        <dbReference type="ChEBI" id="CHEBI:64479"/>
        <dbReference type="ChEBI" id="CHEBI:78483"/>
        <dbReference type="EC" id="3.1.2.14"/>
    </reaction>
    <physiologicalReaction direction="left-to-right" evidence="45">
        <dbReference type="Rhea" id="RHEA:41933"/>
    </physiologicalReaction>
</comment>
<evidence type="ECO:0000256" key="45">
    <source>
        <dbReference type="ARBA" id="ARBA00048704"/>
    </source>
</evidence>
<dbReference type="InterPro" id="IPR020806">
    <property type="entry name" value="PKS_PP-bd"/>
</dbReference>
<evidence type="ECO:0000256" key="43">
    <source>
        <dbReference type="ARBA" id="ARBA00048650"/>
    </source>
</evidence>
<evidence type="ECO:0000256" key="2">
    <source>
        <dbReference type="ARBA" id="ARBA00012004"/>
    </source>
</evidence>
<dbReference type="SMART" id="SM00822">
    <property type="entry name" value="PKS_KR"/>
    <property type="match status" value="1"/>
</dbReference>
<reference evidence="60 61" key="1">
    <citation type="journal article" date="2017" name="Gigascience">
        <title>Genome sequence of the small brown planthopper, Laodelphax striatellus.</title>
        <authorList>
            <person name="Zhu J."/>
            <person name="Jiang F."/>
            <person name="Wang X."/>
            <person name="Yang P."/>
            <person name="Bao Y."/>
            <person name="Zhao W."/>
            <person name="Wang W."/>
            <person name="Lu H."/>
            <person name="Wang Q."/>
            <person name="Cui N."/>
            <person name="Li J."/>
            <person name="Chen X."/>
            <person name="Luo L."/>
            <person name="Yu J."/>
            <person name="Kang L."/>
            <person name="Cui F."/>
        </authorList>
    </citation>
    <scope>NUCLEOTIDE SEQUENCE [LARGE SCALE GENOMIC DNA]</scope>
    <source>
        <strain evidence="60">Lst14</strain>
    </source>
</reference>
<comment type="catalytic activity">
    <reaction evidence="46">
        <text>3-oxotetradecanoyl-[ACP] + NADPH + H(+) = (3R)-hydroxytetradecanoyl-[ACP] + NADP(+)</text>
        <dbReference type="Rhea" id="RHEA:41888"/>
        <dbReference type="Rhea" id="RHEA-COMP:9645"/>
        <dbReference type="Rhea" id="RHEA-COMP:9646"/>
        <dbReference type="ChEBI" id="CHEBI:15378"/>
        <dbReference type="ChEBI" id="CHEBI:57783"/>
        <dbReference type="ChEBI" id="CHEBI:58349"/>
        <dbReference type="ChEBI" id="CHEBI:78473"/>
        <dbReference type="ChEBI" id="CHEBI:78474"/>
    </reaction>
    <physiologicalReaction direction="left-to-right" evidence="46">
        <dbReference type="Rhea" id="RHEA:41889"/>
    </physiologicalReaction>
</comment>
<dbReference type="Pfam" id="PF02801">
    <property type="entry name" value="Ketoacyl-synt_C"/>
    <property type="match status" value="1"/>
</dbReference>
<dbReference type="GO" id="GO:0016297">
    <property type="term" value="F:fatty acyl-[ACP] hydrolase activity"/>
    <property type="evidence" value="ECO:0007669"/>
    <property type="project" value="UniProtKB-EC"/>
</dbReference>
<evidence type="ECO:0000256" key="37">
    <source>
        <dbReference type="ARBA" id="ARBA00048051"/>
    </source>
</evidence>
<dbReference type="FunCoup" id="A0A482WJG3">
    <property type="interactions" value="47"/>
</dbReference>
<keyword evidence="61" id="KW-1185">Reference proteome</keyword>
<comment type="catalytic activity">
    <reaction evidence="20">
        <text>(3R)-hydroxytetradecanoyl-[ACP] = (2E)-tetradecenoyl-[ACP] + H2O</text>
        <dbReference type="Rhea" id="RHEA:41892"/>
        <dbReference type="Rhea" id="RHEA-COMP:9646"/>
        <dbReference type="Rhea" id="RHEA-COMP:9647"/>
        <dbReference type="ChEBI" id="CHEBI:15377"/>
        <dbReference type="ChEBI" id="CHEBI:78474"/>
        <dbReference type="ChEBI" id="CHEBI:78475"/>
    </reaction>
    <physiologicalReaction direction="left-to-right" evidence="20">
        <dbReference type="Rhea" id="RHEA:41893"/>
    </physiologicalReaction>
</comment>
<dbReference type="Gene3D" id="3.40.50.720">
    <property type="entry name" value="NAD(P)-binding Rossmann-like Domain"/>
    <property type="match status" value="1"/>
</dbReference>